<dbReference type="NCBIfam" id="NF009475">
    <property type="entry name" value="PRK12838.1"/>
    <property type="match status" value="1"/>
</dbReference>
<dbReference type="InterPro" id="IPR035686">
    <property type="entry name" value="CPSase_GATase1"/>
</dbReference>
<evidence type="ECO:0000256" key="8">
    <source>
        <dbReference type="HAMAP-Rule" id="MF_01209"/>
    </source>
</evidence>
<proteinExistence type="inferred from homology"/>
<feature type="domain" description="Carbamoyl-phosphate synthase small subunit N-terminal" evidence="9">
    <location>
        <begin position="11"/>
        <end position="141"/>
    </location>
</feature>
<dbReference type="PROSITE" id="PS51273">
    <property type="entry name" value="GATASE_TYPE_1"/>
    <property type="match status" value="1"/>
</dbReference>
<keyword evidence="5 8" id="KW-0067">ATP-binding</keyword>
<dbReference type="Gene3D" id="3.50.30.20">
    <property type="entry name" value="Carbamoyl-phosphate synthase small subunit, N-terminal domain"/>
    <property type="match status" value="1"/>
</dbReference>
<dbReference type="InterPro" id="IPR006274">
    <property type="entry name" value="CarbamoylP_synth_ssu"/>
</dbReference>
<name>A0ABV1UQ77_9ACTN</name>
<dbReference type="SMART" id="SM01097">
    <property type="entry name" value="CPSase_sm_chain"/>
    <property type="match status" value="1"/>
</dbReference>
<feature type="binding site" evidence="8">
    <location>
        <position position="307"/>
    </location>
    <ligand>
        <name>L-glutamine</name>
        <dbReference type="ChEBI" id="CHEBI:58359"/>
    </ligand>
</feature>
<evidence type="ECO:0000259" key="9">
    <source>
        <dbReference type="SMART" id="SM01097"/>
    </source>
</evidence>
<dbReference type="Pfam" id="PF00117">
    <property type="entry name" value="GATase"/>
    <property type="match status" value="1"/>
</dbReference>
<dbReference type="Gene3D" id="3.40.50.880">
    <property type="match status" value="1"/>
</dbReference>
<comment type="subunit">
    <text evidence="8">Composed of two chains; the small (or glutamine) chain promotes the hydrolysis of glutamine to ammonia, which is used by the large (or ammonia) chain to synthesize carbamoyl phosphate. Tetramer of heterodimers (alpha,beta)4.</text>
</comment>
<evidence type="ECO:0000256" key="7">
    <source>
        <dbReference type="ARBA" id="ARBA00048816"/>
    </source>
</evidence>
<keyword evidence="6 8" id="KW-0315">Glutamine amidotransferase</keyword>
<reference evidence="10 11" key="1">
    <citation type="submission" date="2024-06" db="EMBL/GenBank/DDBJ databases">
        <title>The Natural Products Discovery Center: Release of the First 8490 Sequenced Strains for Exploring Actinobacteria Biosynthetic Diversity.</title>
        <authorList>
            <person name="Kalkreuter E."/>
            <person name="Kautsar S.A."/>
            <person name="Yang D."/>
            <person name="Bader C.D."/>
            <person name="Teijaro C.N."/>
            <person name="Fluegel L."/>
            <person name="Davis C.M."/>
            <person name="Simpson J.R."/>
            <person name="Lauterbach L."/>
            <person name="Steele A.D."/>
            <person name="Gui C."/>
            <person name="Meng S."/>
            <person name="Li G."/>
            <person name="Viehrig K."/>
            <person name="Ye F."/>
            <person name="Su P."/>
            <person name="Kiefer A.F."/>
            <person name="Nichols A."/>
            <person name="Cepeda A.J."/>
            <person name="Yan W."/>
            <person name="Fan B."/>
            <person name="Jiang Y."/>
            <person name="Adhikari A."/>
            <person name="Zheng C.-J."/>
            <person name="Schuster L."/>
            <person name="Cowan T.M."/>
            <person name="Smanski M.J."/>
            <person name="Chevrette M.G."/>
            <person name="De Carvalho L.P.S."/>
            <person name="Shen B."/>
        </authorList>
    </citation>
    <scope>NUCLEOTIDE SEQUENCE [LARGE SCALE GENOMIC DNA]</scope>
    <source>
        <strain evidence="10 11">NPDC000837</strain>
    </source>
</reference>
<evidence type="ECO:0000256" key="3">
    <source>
        <dbReference type="ARBA" id="ARBA00022598"/>
    </source>
</evidence>
<evidence type="ECO:0000256" key="5">
    <source>
        <dbReference type="ARBA" id="ARBA00022840"/>
    </source>
</evidence>
<feature type="binding site" evidence="8">
    <location>
        <position position="55"/>
    </location>
    <ligand>
        <name>L-glutamine</name>
        <dbReference type="ChEBI" id="CHEBI:58359"/>
    </ligand>
</feature>
<dbReference type="PRINTS" id="PR00097">
    <property type="entry name" value="ANTSNTHASEII"/>
</dbReference>
<accession>A0ABV1UQ77</accession>
<organism evidence="10 11">
    <name type="scientific">Streptomyces xantholiticus</name>
    <dbReference type="NCBI Taxonomy" id="68285"/>
    <lineage>
        <taxon>Bacteria</taxon>
        <taxon>Bacillati</taxon>
        <taxon>Actinomycetota</taxon>
        <taxon>Actinomycetes</taxon>
        <taxon>Kitasatosporales</taxon>
        <taxon>Streptomycetaceae</taxon>
        <taxon>Streptomyces</taxon>
    </lineage>
</organism>
<evidence type="ECO:0000256" key="6">
    <source>
        <dbReference type="ARBA" id="ARBA00022962"/>
    </source>
</evidence>
<dbReference type="GO" id="GO:0004088">
    <property type="term" value="F:carbamoyl-phosphate synthase (glutamine-hydrolyzing) activity"/>
    <property type="evidence" value="ECO:0007669"/>
    <property type="project" value="UniProtKB-EC"/>
</dbReference>
<keyword evidence="8" id="KW-0665">Pyrimidine biosynthesis</keyword>
<dbReference type="HAMAP" id="MF_01209">
    <property type="entry name" value="CPSase_S_chain"/>
    <property type="match status" value="1"/>
</dbReference>
<dbReference type="InterPro" id="IPR050472">
    <property type="entry name" value="Anth_synth/Amidotransfase"/>
</dbReference>
<feature type="binding site" evidence="8">
    <location>
        <position position="238"/>
    </location>
    <ligand>
        <name>L-glutamine</name>
        <dbReference type="ChEBI" id="CHEBI:58359"/>
    </ligand>
</feature>
<feature type="binding site" evidence="8">
    <location>
        <position position="306"/>
    </location>
    <ligand>
        <name>L-glutamine</name>
        <dbReference type="ChEBI" id="CHEBI:58359"/>
    </ligand>
</feature>
<dbReference type="PANTHER" id="PTHR43418">
    <property type="entry name" value="MULTIFUNCTIONAL TRYPTOPHAN BIOSYNTHESIS PROTEIN-RELATED"/>
    <property type="match status" value="1"/>
</dbReference>
<feature type="binding site" evidence="8">
    <location>
        <position position="263"/>
    </location>
    <ligand>
        <name>L-glutamine</name>
        <dbReference type="ChEBI" id="CHEBI:58359"/>
    </ligand>
</feature>
<comment type="pathway">
    <text evidence="8">Pyrimidine metabolism; UMP biosynthesis via de novo pathway; (S)-dihydroorotate from bicarbonate: step 1/3.</text>
</comment>
<feature type="binding site" evidence="8">
    <location>
        <position position="304"/>
    </location>
    <ligand>
        <name>L-glutamine</name>
        <dbReference type="ChEBI" id="CHEBI:58359"/>
    </ligand>
</feature>
<dbReference type="CDD" id="cd01744">
    <property type="entry name" value="GATase1_CPSase"/>
    <property type="match status" value="1"/>
</dbReference>
<keyword evidence="11" id="KW-1185">Reference proteome</keyword>
<evidence type="ECO:0000256" key="1">
    <source>
        <dbReference type="ARBA" id="ARBA00005077"/>
    </source>
</evidence>
<dbReference type="EMBL" id="JBEPBX010000004">
    <property type="protein sequence ID" value="MER6612958.1"/>
    <property type="molecule type" value="Genomic_DNA"/>
</dbReference>
<evidence type="ECO:0000313" key="10">
    <source>
        <dbReference type="EMBL" id="MER6612958.1"/>
    </source>
</evidence>
<protein>
    <recommendedName>
        <fullName evidence="8">Carbamoyl phosphate synthase small chain</fullName>
        <ecNumber evidence="8">6.3.5.5</ecNumber>
    </recommendedName>
    <alternativeName>
        <fullName evidence="8">Carbamoyl phosphate synthetase glutamine chain</fullName>
    </alternativeName>
</protein>
<dbReference type="EC" id="6.3.5.5" evidence="8"/>
<dbReference type="NCBIfam" id="TIGR01368">
    <property type="entry name" value="CPSaseIIsmall"/>
    <property type="match status" value="1"/>
</dbReference>
<feature type="active site" evidence="8">
    <location>
        <position position="354"/>
    </location>
</feature>
<dbReference type="Pfam" id="PF00988">
    <property type="entry name" value="CPSase_sm_chain"/>
    <property type="match status" value="1"/>
</dbReference>
<dbReference type="InterPro" id="IPR029062">
    <property type="entry name" value="Class_I_gatase-like"/>
</dbReference>
<comment type="similarity">
    <text evidence="2 8">Belongs to the CarA family.</text>
</comment>
<dbReference type="PRINTS" id="PR00096">
    <property type="entry name" value="GATASE"/>
</dbReference>
<dbReference type="SUPFAM" id="SSF52317">
    <property type="entry name" value="Class I glutamine amidotransferase-like"/>
    <property type="match status" value="1"/>
</dbReference>
<dbReference type="PRINTS" id="PR00099">
    <property type="entry name" value="CPSGATASE"/>
</dbReference>
<dbReference type="SUPFAM" id="SSF52021">
    <property type="entry name" value="Carbamoyl phosphate synthetase, small subunit N-terminal domain"/>
    <property type="match status" value="1"/>
</dbReference>
<comment type="pathway">
    <text evidence="1 8">Amino-acid biosynthesis; L-arginine biosynthesis; carbamoyl phosphate from bicarbonate: step 1/1.</text>
</comment>
<comment type="catalytic activity">
    <reaction evidence="8">
        <text>L-glutamine + H2O = L-glutamate + NH4(+)</text>
        <dbReference type="Rhea" id="RHEA:15889"/>
        <dbReference type="ChEBI" id="CHEBI:15377"/>
        <dbReference type="ChEBI" id="CHEBI:28938"/>
        <dbReference type="ChEBI" id="CHEBI:29985"/>
        <dbReference type="ChEBI" id="CHEBI:58359"/>
    </reaction>
</comment>
<evidence type="ECO:0000256" key="4">
    <source>
        <dbReference type="ARBA" id="ARBA00022741"/>
    </source>
</evidence>
<dbReference type="RefSeq" id="WP_351975260.1">
    <property type="nucleotide sequence ID" value="NZ_JBEPBX010000004.1"/>
</dbReference>
<feature type="region of interest" description="CPSase" evidence="8">
    <location>
        <begin position="1"/>
        <end position="187"/>
    </location>
</feature>
<dbReference type="Proteomes" id="UP001445472">
    <property type="component" value="Unassembled WGS sequence"/>
</dbReference>
<dbReference type="InterPro" id="IPR017926">
    <property type="entry name" value="GATASE"/>
</dbReference>
<keyword evidence="4 8" id="KW-0547">Nucleotide-binding</keyword>
<sequence length="378" mass="40727">MTISTRGAAQAPAVLVLEDGRTFRGRAYGAVGETFGEAVFNTGMTGYQETLTDPSYHRQVVVMTAPHVGNTGVNDEDDESKRIWVAGYVVRDPARIPSNWRSRRTLDDELESQGVVGISGIDTRALTRHLRERGAMRVGIFSGDALADDATLLARVQQAPEMKGADLSAQVATEEAYVVPAIGEKKFTVAALDLGIKGMTPHRMAERGIEVHVLPATATADDVYAVNPDGVFLSNGPGDPATADLSVIKAVLERRTPLFGICFGNQLLGRALGFGTYKLKYGHRGINQPVQDRTTGKVEVTAHNHGFAVEAPLDKVSDTPYGRAEVSHVCLNDNVVEGLQLLDQPAFSVQYHPEAAAGPHDAAYLFDRFVSLMEADRA</sequence>
<gene>
    <name evidence="8 10" type="primary">carA</name>
    <name evidence="10" type="ORF">ABT276_06145</name>
</gene>
<comment type="caution">
    <text evidence="10">The sequence shown here is derived from an EMBL/GenBank/DDBJ whole genome shotgun (WGS) entry which is preliminary data.</text>
</comment>
<feature type="binding site" evidence="8">
    <location>
        <position position="236"/>
    </location>
    <ligand>
        <name>L-glutamine</name>
        <dbReference type="ChEBI" id="CHEBI:58359"/>
    </ligand>
</feature>
<dbReference type="PANTHER" id="PTHR43418:SF7">
    <property type="entry name" value="CARBAMOYL-PHOSPHATE SYNTHASE SMALL CHAIN"/>
    <property type="match status" value="1"/>
</dbReference>
<dbReference type="InterPro" id="IPR002474">
    <property type="entry name" value="CarbamoylP_synth_ssu_N"/>
</dbReference>
<evidence type="ECO:0000313" key="11">
    <source>
        <dbReference type="Proteomes" id="UP001445472"/>
    </source>
</evidence>
<dbReference type="InterPro" id="IPR036480">
    <property type="entry name" value="CarbP_synth_ssu_N_sf"/>
</dbReference>
<evidence type="ECO:0000256" key="2">
    <source>
        <dbReference type="ARBA" id="ARBA00007800"/>
    </source>
</evidence>
<feature type="binding site" evidence="8">
    <location>
        <position position="266"/>
    </location>
    <ligand>
        <name>L-glutamine</name>
        <dbReference type="ChEBI" id="CHEBI:58359"/>
    </ligand>
</feature>
<keyword evidence="3 8" id="KW-0436">Ligase</keyword>
<comment type="function">
    <text evidence="8">Small subunit of the glutamine-dependent carbamoyl phosphate synthetase (CPSase). CPSase catalyzes the formation of carbamoyl phosphate from the ammonia moiety of glutamine, carbonate, and phosphate donated by ATP, constituting the first step of 2 biosynthetic pathways, one leading to arginine and/or urea and the other to pyrimidine nucleotides. The small subunit (glutamine amidotransferase) binds and cleaves glutamine to supply the large subunit with the substrate ammonia.</text>
</comment>
<keyword evidence="8" id="KW-0055">Arginine biosynthesis</keyword>
<comment type="catalytic activity">
    <reaction evidence="7 8">
        <text>hydrogencarbonate + L-glutamine + 2 ATP + H2O = carbamoyl phosphate + L-glutamate + 2 ADP + phosphate + 2 H(+)</text>
        <dbReference type="Rhea" id="RHEA:18633"/>
        <dbReference type="ChEBI" id="CHEBI:15377"/>
        <dbReference type="ChEBI" id="CHEBI:15378"/>
        <dbReference type="ChEBI" id="CHEBI:17544"/>
        <dbReference type="ChEBI" id="CHEBI:29985"/>
        <dbReference type="ChEBI" id="CHEBI:30616"/>
        <dbReference type="ChEBI" id="CHEBI:43474"/>
        <dbReference type="ChEBI" id="CHEBI:58228"/>
        <dbReference type="ChEBI" id="CHEBI:58359"/>
        <dbReference type="ChEBI" id="CHEBI:456216"/>
        <dbReference type="EC" id="6.3.5.5"/>
    </reaction>
</comment>
<keyword evidence="8" id="KW-0028">Amino-acid biosynthesis</keyword>
<feature type="active site" evidence="8">
    <location>
        <position position="352"/>
    </location>
</feature>
<feature type="active site" description="Nucleophile" evidence="8">
    <location>
        <position position="262"/>
    </location>
</feature>